<evidence type="ECO:0000313" key="3">
    <source>
        <dbReference type="Proteomes" id="UP000053091"/>
    </source>
</evidence>
<feature type="chain" id="PRO_5006633663" evidence="1">
    <location>
        <begin position="22"/>
        <end position="1139"/>
    </location>
</feature>
<dbReference type="AlphaFoldDB" id="A0A0S7C7N7"/>
<proteinExistence type="predicted"/>
<sequence>MFKVLKHILLIVTVLAGAFHASGQIAMPDQVCVGATKNYWVDETPGSTYNWAIDGNVQPVTGHLLTVTWDTPGNYTITVQETSADGCLGEVRTGEVIVSDNLPVSVQLSVSQNPVCIGNDVIFTATPVNGGTNPVFSWFVNGVQVLVGSQDTYTYAPGNGDEVFVELLSDEACATGNPAISETMLMQVDPLLPVTVSIDALPSFICEGTEITLTASPVNGGTNPVFSWFVDAGSGFVGVQTGPDNFYTFTPAGGEQVYVELLSDVNCGSGNPAASEVIQVTVSPLLQASVSIVVDNDDICAGTEASFTATPVNGGTNPVFAWYVNTVPVPGETSATYSYTPANGDVVEATLVSDEPCVSPGPVTSNVINMTVNQLALVSVGISADANPVCQGGEVTFTATYSNGGPNPEFVWFVNGIMAGLNQDTYTYVPANGDEVQVVLLSDDECVTGNPATSNLITMEVSDQLEVAVAITAGTVNLCAGETVIIAATPDNGGTAPVYAWYVNTVLDAGQTGDTYIYVPSDGDVVYAELTSSETCTTNNPAASNALTFTVNEIPTLSATGIDPLNCGEEGSIEFTFTNVPDGTYDIVYTTGTFTGVNVVAGTAVVTAPAGIYEDLSITVGLCASAEDVDITLTAPDAPTLAAIGIDPLNCGEDGSIEFTFTNVPDGTYDIVYATGTFTGVTITGNSATVTAPAGLYEDLTITVGLCASAEDVDITLTAPDAPTLSAIGTDPLNCGEDGSIEFAFTNVPDGTYDIVYASGTFTGVNVAAGAAVVTAPAGIYEDLSITVGLCTSTEDVDITLTAPDAPTLAAVGIDPLNCGEDGSIEFTFTNVPDGTYDIVYATGTFTGVTVAAGTAVVTAPAGIYDDLSITVGLCTSVDDVDVTITAPVGATITDVAFTDANCGNNDGTITITATGGTAPLEYSIDGGLSWSALNVFTGLTPGTYNIVVRDAALCETFWPDEVIINNTGGAEITDVISTDANCGSNDGTITITATGGTTPLEYSIDGGLSWSAVNVFTGLLPGTYSIVVRDAALCATLWPDEVIINNTGGAEITEVIATNANCGNNDGTITITATGGTAPLEYSIDGGLSWSSVNVFTGLLPGTYSIVVRDAALCATIWPDEVIINNTGGAEITDVVAT</sequence>
<evidence type="ECO:0000313" key="2">
    <source>
        <dbReference type="EMBL" id="GAP45267.1"/>
    </source>
</evidence>
<dbReference type="PATRIC" id="fig|1678841.3.peg.3881"/>
<dbReference type="SUPFAM" id="SSF110296">
    <property type="entry name" value="Oligoxyloglucan reducing end-specific cellobiohydrolase"/>
    <property type="match status" value="1"/>
</dbReference>
<reference evidence="2" key="1">
    <citation type="journal article" date="2015" name="Genome Announc.">
        <title>Draft Genome Sequence of Bacteroidales Strain TBC1, a Novel Isolate from a Methanogenic Wastewater Treatment System.</title>
        <authorList>
            <person name="Tourlousse D.M."/>
            <person name="Matsuura N."/>
            <person name="Sun L."/>
            <person name="Toyonaga M."/>
            <person name="Kuroda K."/>
            <person name="Ohashi A."/>
            <person name="Cruz R."/>
            <person name="Yamaguchi T."/>
            <person name="Sekiguchi Y."/>
        </authorList>
    </citation>
    <scope>NUCLEOTIDE SEQUENCE [LARGE SCALE GENOMIC DNA]</scope>
    <source>
        <strain evidence="2">TBC1</strain>
    </source>
</reference>
<dbReference type="EMBL" id="DF968183">
    <property type="protein sequence ID" value="GAP45267.1"/>
    <property type="molecule type" value="Genomic_DNA"/>
</dbReference>
<dbReference type="SUPFAM" id="SSF49299">
    <property type="entry name" value="PKD domain"/>
    <property type="match status" value="1"/>
</dbReference>
<gene>
    <name evidence="2" type="ORF">TBC1_121088</name>
</gene>
<dbReference type="InterPro" id="IPR025667">
    <property type="entry name" value="SprB_repeat"/>
</dbReference>
<dbReference type="STRING" id="1678841.TBC1_121088"/>
<name>A0A0S7C7N7_9BACT</name>
<accession>A0A0S7C7N7</accession>
<organism evidence="2">
    <name type="scientific">Lentimicrobium saccharophilum</name>
    <dbReference type="NCBI Taxonomy" id="1678841"/>
    <lineage>
        <taxon>Bacteria</taxon>
        <taxon>Pseudomonadati</taxon>
        <taxon>Bacteroidota</taxon>
        <taxon>Bacteroidia</taxon>
        <taxon>Bacteroidales</taxon>
        <taxon>Lentimicrobiaceae</taxon>
        <taxon>Lentimicrobium</taxon>
    </lineage>
</organism>
<dbReference type="Proteomes" id="UP000053091">
    <property type="component" value="Unassembled WGS sequence"/>
</dbReference>
<dbReference type="Pfam" id="PF13573">
    <property type="entry name" value="SprB"/>
    <property type="match status" value="3"/>
</dbReference>
<protein>
    <submittedName>
        <fullName evidence="2">Protein containing SprB repeat</fullName>
    </submittedName>
</protein>
<dbReference type="InterPro" id="IPR035986">
    <property type="entry name" value="PKD_dom_sf"/>
</dbReference>
<feature type="non-terminal residue" evidence="2">
    <location>
        <position position="1139"/>
    </location>
</feature>
<keyword evidence="3" id="KW-1185">Reference proteome</keyword>
<feature type="signal peptide" evidence="1">
    <location>
        <begin position="1"/>
        <end position="21"/>
    </location>
</feature>
<evidence type="ECO:0000256" key="1">
    <source>
        <dbReference type="SAM" id="SignalP"/>
    </source>
</evidence>
<keyword evidence="1" id="KW-0732">Signal</keyword>